<dbReference type="GO" id="GO:0043952">
    <property type="term" value="P:protein transport by the Sec complex"/>
    <property type="evidence" value="ECO:0007669"/>
    <property type="project" value="UniProtKB-UniRule"/>
</dbReference>
<evidence type="ECO:0000313" key="12">
    <source>
        <dbReference type="Proteomes" id="UP000016487"/>
    </source>
</evidence>
<evidence type="ECO:0000256" key="3">
    <source>
        <dbReference type="ARBA" id="ARBA00022475"/>
    </source>
</evidence>
<evidence type="ECO:0000256" key="8">
    <source>
        <dbReference type="ARBA" id="ARBA00023136"/>
    </source>
</evidence>
<dbReference type="RefSeq" id="WP_010363999.1">
    <property type="nucleotide sequence ID" value="NZ_AHBZ03000021.1"/>
</dbReference>
<organism evidence="11 12">
    <name type="scientific">Pseudoalteromonas citrea</name>
    <dbReference type="NCBI Taxonomy" id="43655"/>
    <lineage>
        <taxon>Bacteria</taxon>
        <taxon>Pseudomonadati</taxon>
        <taxon>Pseudomonadota</taxon>
        <taxon>Gammaproteobacteria</taxon>
        <taxon>Alteromonadales</taxon>
        <taxon>Pseudoalteromonadaceae</taxon>
        <taxon>Pseudoalteromonas</taxon>
    </lineage>
</organism>
<feature type="domain" description="Protein export membrane protein SecD/SecF C-terminal" evidence="10">
    <location>
        <begin position="100"/>
        <end position="275"/>
    </location>
</feature>
<dbReference type="SUPFAM" id="SSF82866">
    <property type="entry name" value="Multidrug efflux transporter AcrB transmembrane domain"/>
    <property type="match status" value="1"/>
</dbReference>
<dbReference type="InterPro" id="IPR048634">
    <property type="entry name" value="SecD_SecF_C"/>
</dbReference>
<dbReference type="InterPro" id="IPR055344">
    <property type="entry name" value="SecD_SecF_C_bact"/>
</dbReference>
<comment type="subcellular location">
    <subcellularLocation>
        <location evidence="1 9">Cell membrane</location>
        <topology evidence="1 9">Multi-pass membrane protein</topology>
    </subcellularLocation>
</comment>
<comment type="caution">
    <text evidence="11">The sequence shown here is derived from an EMBL/GenBank/DDBJ whole genome shotgun (WGS) entry which is preliminary data.</text>
</comment>
<keyword evidence="6 9" id="KW-1133">Transmembrane helix</keyword>
<dbReference type="InterPro" id="IPR022813">
    <property type="entry name" value="SecD/SecF_arch_bac"/>
</dbReference>
<keyword evidence="3 9" id="KW-1003">Cell membrane</keyword>
<feature type="transmembrane region" description="Helical" evidence="9">
    <location>
        <begin position="251"/>
        <end position="274"/>
    </location>
</feature>
<keyword evidence="8 9" id="KW-0472">Membrane</keyword>
<dbReference type="Gene3D" id="1.20.1640.10">
    <property type="entry name" value="Multidrug efflux transporter AcrB transmembrane domain"/>
    <property type="match status" value="1"/>
</dbReference>
<accession>A0AAD4FRF5</accession>
<evidence type="ECO:0000256" key="1">
    <source>
        <dbReference type="ARBA" id="ARBA00004651"/>
    </source>
</evidence>
<protein>
    <recommendedName>
        <fullName evidence="9">Protein-export membrane protein SecF</fullName>
    </recommendedName>
</protein>
<dbReference type="GO" id="GO:0006605">
    <property type="term" value="P:protein targeting"/>
    <property type="evidence" value="ECO:0007669"/>
    <property type="project" value="UniProtKB-UniRule"/>
</dbReference>
<dbReference type="GO" id="GO:0065002">
    <property type="term" value="P:intracellular protein transmembrane transport"/>
    <property type="evidence" value="ECO:0007669"/>
    <property type="project" value="UniProtKB-UniRule"/>
</dbReference>
<dbReference type="EMBL" id="AHBZ03000021">
    <property type="protein sequence ID" value="KAF7769822.1"/>
    <property type="molecule type" value="Genomic_DNA"/>
</dbReference>
<dbReference type="PANTHER" id="PTHR30081:SF8">
    <property type="entry name" value="PROTEIN TRANSLOCASE SUBUNIT SECF"/>
    <property type="match status" value="1"/>
</dbReference>
<dbReference type="Pfam" id="PF02355">
    <property type="entry name" value="SecD_SecF_C"/>
    <property type="match status" value="1"/>
</dbReference>
<gene>
    <name evidence="9 11" type="primary">secF</name>
    <name evidence="11" type="ORF">PCIT_a2728</name>
</gene>
<reference evidence="11" key="1">
    <citation type="journal article" date="2012" name="J. Bacteriol.">
        <title>Genome sequences of type strains of seven species of the marine bacterium Pseudoalteromonas.</title>
        <authorList>
            <person name="Xie B.B."/>
            <person name="Shu Y.L."/>
            <person name="Qin Q.L."/>
            <person name="Rong J.C."/>
            <person name="Zhang X.Y."/>
            <person name="Chen X.L."/>
            <person name="Shi M."/>
            <person name="He H.L."/>
            <person name="Zhou B.C."/>
            <person name="Zhang Y.Z."/>
        </authorList>
    </citation>
    <scope>NUCLEOTIDE SEQUENCE</scope>
    <source>
        <strain evidence="11">DSM 8771</strain>
    </source>
</reference>
<evidence type="ECO:0000256" key="6">
    <source>
        <dbReference type="ARBA" id="ARBA00022989"/>
    </source>
</evidence>
<evidence type="ECO:0000256" key="7">
    <source>
        <dbReference type="ARBA" id="ARBA00023010"/>
    </source>
</evidence>
<comment type="subunit">
    <text evidence="9">Forms a complex with SecD. Part of the essential Sec protein translocation apparatus which comprises SecA, SecYEG and auxiliary proteins SecDF-YajC and YidC.</text>
</comment>
<feature type="transmembrane region" description="Helical" evidence="9">
    <location>
        <begin position="176"/>
        <end position="197"/>
    </location>
</feature>
<feature type="transmembrane region" description="Helical" evidence="9">
    <location>
        <begin position="12"/>
        <end position="30"/>
    </location>
</feature>
<dbReference type="PRINTS" id="PR01755">
    <property type="entry name" value="SECFTRNLCASE"/>
</dbReference>
<feature type="transmembrane region" description="Helical" evidence="9">
    <location>
        <begin position="123"/>
        <end position="142"/>
    </location>
</feature>
<reference evidence="11" key="2">
    <citation type="submission" date="2015-03" db="EMBL/GenBank/DDBJ databases">
        <title>Genome sequence of Pseudoalteromonas citrea.</title>
        <authorList>
            <person name="Xie B.-B."/>
            <person name="Rong J.-C."/>
            <person name="Qin Q.-L."/>
            <person name="Zhang Y.-Z."/>
        </authorList>
    </citation>
    <scope>NUCLEOTIDE SEQUENCE</scope>
    <source>
        <strain evidence="11">DSM 8771</strain>
    </source>
</reference>
<dbReference type="InterPro" id="IPR022645">
    <property type="entry name" value="SecD/SecF_bac"/>
</dbReference>
<comment type="function">
    <text evidence="9">Part of the Sec protein translocase complex. Interacts with the SecYEG preprotein conducting channel. SecDF uses the proton motive force (PMF) to complete protein translocation after the ATP-dependent function of SecA.</text>
</comment>
<keyword evidence="7 9" id="KW-0811">Translocation</keyword>
<dbReference type="PANTHER" id="PTHR30081">
    <property type="entry name" value="PROTEIN-EXPORT MEMBRANE PROTEIN SEC"/>
    <property type="match status" value="1"/>
</dbReference>
<dbReference type="GO" id="GO:0005886">
    <property type="term" value="C:plasma membrane"/>
    <property type="evidence" value="ECO:0007669"/>
    <property type="project" value="UniProtKB-SubCell"/>
</dbReference>
<dbReference type="HAMAP" id="MF_01464_B">
    <property type="entry name" value="SecF_B"/>
    <property type="match status" value="1"/>
</dbReference>
<dbReference type="NCBIfam" id="TIGR00966">
    <property type="entry name" value="transloc_SecF"/>
    <property type="match status" value="1"/>
</dbReference>
<evidence type="ECO:0000256" key="4">
    <source>
        <dbReference type="ARBA" id="ARBA00022692"/>
    </source>
</evidence>
<name>A0AAD4FRF5_9GAMM</name>
<evidence type="ECO:0000313" key="11">
    <source>
        <dbReference type="EMBL" id="KAF7769822.1"/>
    </source>
</evidence>
<feature type="transmembrane region" description="Helical" evidence="9">
    <location>
        <begin position="149"/>
        <end position="170"/>
    </location>
</feature>
<keyword evidence="2 9" id="KW-0813">Transport</keyword>
<keyword evidence="4 9" id="KW-0812">Transmembrane</keyword>
<dbReference type="NCBIfam" id="TIGR00916">
    <property type="entry name" value="2A0604s01"/>
    <property type="match status" value="1"/>
</dbReference>
<keyword evidence="5 9" id="KW-0653">Protein transport</keyword>
<evidence type="ECO:0000256" key="2">
    <source>
        <dbReference type="ARBA" id="ARBA00022448"/>
    </source>
</evidence>
<dbReference type="AlphaFoldDB" id="A0AAD4FRF5"/>
<evidence type="ECO:0000259" key="10">
    <source>
        <dbReference type="Pfam" id="PF02355"/>
    </source>
</evidence>
<evidence type="ECO:0000256" key="9">
    <source>
        <dbReference type="HAMAP-Rule" id="MF_01464"/>
    </source>
</evidence>
<sequence>MHNFWQPVRKAGFILSLCLLFTSIITFYISPISLGLDFTGGYILDFTLPTNIQIADLKNELAHLTHETFTLSHMHAHQWRLLFLPSVHANDVSVFQTALESHFNATIIESKFLGAQVGEELKVSGALAALFAIISILIYLIIRFEWRLAVAAMVALFHDILLTVTLLSFLNITFDLTVLAALLAIVGYSLNDSIIIGDRIRELIRAKPHQLVSHSINEALQSTLRRTLITSFTTLATVLAIWLLGGEALNGFATALLIGLTAGTLSSVFISATLPEFMGLGFENYQNHDSDEVKRRLAEP</sequence>
<comment type="similarity">
    <text evidence="9">Belongs to the SecD/SecF family. SecF subfamily.</text>
</comment>
<proteinExistence type="inferred from homology"/>
<dbReference type="InterPro" id="IPR005665">
    <property type="entry name" value="SecF_bac"/>
</dbReference>
<dbReference type="GO" id="GO:0015450">
    <property type="term" value="F:protein-transporting ATPase activity"/>
    <property type="evidence" value="ECO:0007669"/>
    <property type="project" value="InterPro"/>
</dbReference>
<feature type="transmembrane region" description="Helical" evidence="9">
    <location>
        <begin position="227"/>
        <end position="245"/>
    </location>
</feature>
<evidence type="ECO:0000256" key="5">
    <source>
        <dbReference type="ARBA" id="ARBA00022927"/>
    </source>
</evidence>
<dbReference type="Proteomes" id="UP000016487">
    <property type="component" value="Unassembled WGS sequence"/>
</dbReference>